<dbReference type="InterPro" id="IPR056541">
    <property type="entry name" value="Ig-like_POM152"/>
</dbReference>
<dbReference type="Pfam" id="PF24312">
    <property type="entry name" value="Ig-like_POM152"/>
    <property type="match status" value="1"/>
</dbReference>
<dbReference type="SUPFAM" id="SSF69322">
    <property type="entry name" value="Tricorn protease domain 2"/>
    <property type="match status" value="1"/>
</dbReference>
<dbReference type="InterPro" id="IPR026444">
    <property type="entry name" value="Secre_tail"/>
</dbReference>
<dbReference type="InterPro" id="IPR011047">
    <property type="entry name" value="Quinoprotein_ADH-like_sf"/>
</dbReference>
<dbReference type="PROSITE" id="PS50093">
    <property type="entry name" value="PKD"/>
    <property type="match status" value="1"/>
</dbReference>
<protein>
    <submittedName>
        <fullName evidence="3">PKD domain-containing protein</fullName>
    </submittedName>
</protein>
<evidence type="ECO:0000313" key="3">
    <source>
        <dbReference type="EMBL" id="RIJ34257.1"/>
    </source>
</evidence>
<dbReference type="SMART" id="SM00089">
    <property type="entry name" value="PKD"/>
    <property type="match status" value="1"/>
</dbReference>
<dbReference type="Pfam" id="PF17164">
    <property type="entry name" value="DUF5122"/>
    <property type="match status" value="20"/>
</dbReference>
<organism evidence="3 4">
    <name type="scientific">Pontibacter oryzae</name>
    <dbReference type="NCBI Taxonomy" id="2304593"/>
    <lineage>
        <taxon>Bacteria</taxon>
        <taxon>Pseudomonadati</taxon>
        <taxon>Bacteroidota</taxon>
        <taxon>Cytophagia</taxon>
        <taxon>Cytophagales</taxon>
        <taxon>Hymenobacteraceae</taxon>
        <taxon>Pontibacter</taxon>
    </lineage>
</organism>
<feature type="transmembrane region" description="Helical" evidence="1">
    <location>
        <begin position="46"/>
        <end position="63"/>
    </location>
</feature>
<dbReference type="SUPFAM" id="SSF101898">
    <property type="entry name" value="NHL repeat"/>
    <property type="match status" value="1"/>
</dbReference>
<evidence type="ECO:0000259" key="2">
    <source>
        <dbReference type="PROSITE" id="PS50093"/>
    </source>
</evidence>
<dbReference type="InterPro" id="IPR022409">
    <property type="entry name" value="PKD/Chitinase_dom"/>
</dbReference>
<dbReference type="NCBIfam" id="TIGR04183">
    <property type="entry name" value="Por_Secre_tail"/>
    <property type="match status" value="1"/>
</dbReference>
<dbReference type="Gene3D" id="2.60.40.10">
    <property type="entry name" value="Immunoglobulins"/>
    <property type="match status" value="1"/>
</dbReference>
<comment type="caution">
    <text evidence="3">The sequence shown here is derived from an EMBL/GenBank/DDBJ whole genome shotgun (WGS) entry which is preliminary data.</text>
</comment>
<dbReference type="PANTHER" id="PTHR31778">
    <property type="entry name" value="BUD SITE SELECTION PROTEIN RAX2"/>
    <property type="match status" value="1"/>
</dbReference>
<dbReference type="NCBIfam" id="TIGR02608">
    <property type="entry name" value="delta_60_rpt"/>
    <property type="match status" value="18"/>
</dbReference>
<dbReference type="SUPFAM" id="SSF50998">
    <property type="entry name" value="Quinoprotein alcohol dehydrogenase-like"/>
    <property type="match status" value="1"/>
</dbReference>
<dbReference type="SUPFAM" id="SSF63829">
    <property type="entry name" value="Calcium-dependent phosphotriesterase"/>
    <property type="match status" value="2"/>
</dbReference>
<proteinExistence type="predicted"/>
<evidence type="ECO:0000256" key="1">
    <source>
        <dbReference type="SAM" id="Phobius"/>
    </source>
</evidence>
<dbReference type="InterPro" id="IPR013783">
    <property type="entry name" value="Ig-like_fold"/>
</dbReference>
<keyword evidence="4" id="KW-1185">Reference proteome</keyword>
<dbReference type="PANTHER" id="PTHR31778:SF2">
    <property type="entry name" value="BUD SITE SELECTION PROTEIN RAX2"/>
    <property type="match status" value="1"/>
</dbReference>
<feature type="domain" description="PKD" evidence="2">
    <location>
        <begin position="1323"/>
        <end position="1416"/>
    </location>
</feature>
<dbReference type="SUPFAM" id="SSF49299">
    <property type="entry name" value="PKD domain"/>
    <property type="match status" value="1"/>
</dbReference>
<keyword evidence="1" id="KW-1133">Transmembrane helix</keyword>
<dbReference type="InterPro" id="IPR035986">
    <property type="entry name" value="PKD_dom_sf"/>
</dbReference>
<sequence length="1512" mass="159213">MAMTVTLYKIYSQSLRAAQLQLPCKPLTFGKHILSQTKRSFSYKRWFYLAYLLSICSLLSIAFPGKAVTRDVVTGVSSANLSQTTAEGFDNTVMAMAVQEDGKIIVGGNFTSYNSIPVGKIARLNPDGTLDASFNRGMGFSGTVSTLAIQQDGKILVGGSFFTFNGTSQRHIARLNPDGSLDESFNSGAGFNRDVKAITLQADGKVLVGGGFSAYNGVSRRHITRLHQNGTLDTLFDAGANIIGIVKAIAWQQDGTILLGGSFRQNTTSIPKGIARLTTDGALDTTFNIGVGFRGNVNTLIKLQNGQILAGGTFSAYDNIARGNIALLDANGSLDTAFAAGAGFNRDVNSMALQKDGKILICGKFTSYEGLSQNGIARLNPNGTLDNTFHTLFDNPTLSINSVILLESGKMLVGGDFTSYDEIAVGRLVRLTNQGSIDLFFNSWDGLDGNVNSVVLQKDGKILVSGDFIFFNGVMRRGIMRLYTDGSLDTTFNLAARFNGSIKKIDLLPNEKVLVCGRFSAYGDKFAGGLALLNTDGTLDASFKAATFAINANTTTIQQNGKIIVAGESLGKKRSDTLSIKGIARFGNDGAYDPGFQLSLWGQINALAIQPDGKVLVGGDYGFEQNGSRQTNALRFHTDGLLDSTFDVSNKVRGTVTSIALQPDGKVLVGGRFNVIGDNTSIGVARLTSDGLLDTTFKTSPILNGTVITLALQPDGKILMGGNFTSIGNKPIGRVARLFSNGGLDTTFIAGTGFNGQVNSLALQPNGKVLAGGEFSEFNGKARGKIARLNADGTLDASLEPGTGFDDAVVALAMQPDGKVVAGGAFTNLNADPQGRIARLDAKGLLDTAFHTGSGFNAPVQSLVTQADGKVLAGGDFTSYNGKQQGRIARLNTDGSVDSTFEAVAGFDRAVTTLALQPDGKILAGGNFITYNGAIRGKAARLHADGSLDLTFKPCTGFSGGDVNAIVLQSDGKILIGGSYTIFDDEPAGRLLRVNTDGSLDTTFQAGAGFNGDLAALALQPDGKIVAGGSFTDLDSVSVMRLTRLNPDGSIDSTFKTGQGFNGNVSALALLANGKILAGGEFTSFDGTMRNGMALLNPDGTLDPAYDPGTGFDGGAVNAMLWQGDSTVLVGGEFVAYNGFPSKRFAKITVPYGDALLAETVMQTYCGDSYKTFADLYAADTMLLWFDVPSGGTPLAHEQVLKTGIYYCAQASAGITKRTRVQVVLSSPPTATLAGSVSICSGDSSDLSITLTGTAPWLVSYSNGDSISTIEIGANAVRNGVYSFNVSPKSSTTYTLLSVSDAICSNSSLQGSTTALVSIAPESNVSLITPDVPAQINNPVTLSAQLEGENVLNITWDWGDGSAPTVVSPTTIASEMPSGSFTGSHTYKNAGVYRVTLTAESACSKNSSSTSAFIMVYDPYKFLSLSQGLLYAYPTVFSESTSLVFSLYAGETYTLELYNFKGELVKELASGTAKTPGLNELEVRREYLADGLYIMQLTTDKRQVSSKLILQR</sequence>
<gene>
    <name evidence="3" type="ORF">D1627_15135</name>
</gene>
<dbReference type="Gene3D" id="2.80.10.50">
    <property type="match status" value="9"/>
</dbReference>
<dbReference type="Proteomes" id="UP000266005">
    <property type="component" value="Unassembled WGS sequence"/>
</dbReference>
<dbReference type="Pfam" id="PF00801">
    <property type="entry name" value="PKD"/>
    <property type="match status" value="1"/>
</dbReference>
<keyword evidence="1" id="KW-0472">Membrane</keyword>
<keyword evidence="1" id="KW-0812">Transmembrane</keyword>
<dbReference type="GO" id="GO:1902929">
    <property type="term" value="C:plasma membrane of growing cell tip"/>
    <property type="evidence" value="ECO:0007669"/>
    <property type="project" value="TreeGrafter"/>
</dbReference>
<dbReference type="InterPro" id="IPR000601">
    <property type="entry name" value="PKD_dom"/>
</dbReference>
<dbReference type="EMBL" id="QWGE01000005">
    <property type="protein sequence ID" value="RIJ34257.1"/>
    <property type="molecule type" value="Genomic_DNA"/>
</dbReference>
<dbReference type="InterPro" id="IPR013431">
    <property type="entry name" value="Delta_60_rpt"/>
</dbReference>
<reference evidence="4" key="1">
    <citation type="submission" date="2018-08" db="EMBL/GenBank/DDBJ databases">
        <title>Mucilaginibacter sp. MYSH2.</title>
        <authorList>
            <person name="Seo T."/>
        </authorList>
    </citation>
    <scope>NUCLEOTIDE SEQUENCE [LARGE SCALE GENOMIC DNA]</scope>
    <source>
        <strain evidence="4">KIRAN</strain>
    </source>
</reference>
<evidence type="ECO:0000313" key="4">
    <source>
        <dbReference type="Proteomes" id="UP000266005"/>
    </source>
</evidence>
<accession>A0A399RWQ7</accession>
<name>A0A399RWQ7_9BACT</name>
<dbReference type="CDD" id="cd00146">
    <property type="entry name" value="PKD"/>
    <property type="match status" value="1"/>
</dbReference>